<dbReference type="GO" id="GO:0046961">
    <property type="term" value="F:proton-transporting ATPase activity, rotational mechanism"/>
    <property type="evidence" value="ECO:0007669"/>
    <property type="project" value="InterPro"/>
</dbReference>
<evidence type="ECO:0000256" key="3">
    <source>
        <dbReference type="ARBA" id="ARBA00023065"/>
    </source>
</evidence>
<proteinExistence type="inferred from homology"/>
<dbReference type="PANTHER" id="PTHR11671">
    <property type="entry name" value="V-TYPE ATP SYNTHASE SUBUNIT D"/>
    <property type="match status" value="1"/>
</dbReference>
<accession>A0A7S1TJ41</accession>
<comment type="similarity">
    <text evidence="1">Belongs to the V-ATPase D subunit family.</text>
</comment>
<dbReference type="InterPro" id="IPR002699">
    <property type="entry name" value="V_ATPase_D"/>
</dbReference>
<dbReference type="AlphaFoldDB" id="A0A7S1TJ41"/>
<evidence type="ECO:0000313" key="5">
    <source>
        <dbReference type="EMBL" id="CAD9238386.1"/>
    </source>
</evidence>
<dbReference type="EMBL" id="HBGI01000166">
    <property type="protein sequence ID" value="CAD9238386.1"/>
    <property type="molecule type" value="Transcribed_RNA"/>
</dbReference>
<keyword evidence="4" id="KW-0175">Coiled coil</keyword>
<organism evidence="5">
    <name type="scientific">Erythrolobus australicus</name>
    <dbReference type="NCBI Taxonomy" id="1077150"/>
    <lineage>
        <taxon>Eukaryota</taxon>
        <taxon>Rhodophyta</taxon>
        <taxon>Bangiophyceae</taxon>
        <taxon>Porphyridiales</taxon>
        <taxon>Porphyridiaceae</taxon>
        <taxon>Erythrolobus</taxon>
    </lineage>
</organism>
<evidence type="ECO:0008006" key="6">
    <source>
        <dbReference type="Google" id="ProtNLM"/>
    </source>
</evidence>
<keyword evidence="2" id="KW-0813">Transport</keyword>
<feature type="coiled-coil region" evidence="4">
    <location>
        <begin position="211"/>
        <end position="238"/>
    </location>
</feature>
<evidence type="ECO:0000256" key="1">
    <source>
        <dbReference type="ARBA" id="ARBA00005850"/>
    </source>
</evidence>
<reference evidence="5" key="1">
    <citation type="submission" date="2021-01" db="EMBL/GenBank/DDBJ databases">
        <authorList>
            <person name="Corre E."/>
            <person name="Pelletier E."/>
            <person name="Niang G."/>
            <person name="Scheremetjew M."/>
            <person name="Finn R."/>
            <person name="Kale V."/>
            <person name="Holt S."/>
            <person name="Cochrane G."/>
            <person name="Meng A."/>
            <person name="Brown T."/>
            <person name="Cohen L."/>
        </authorList>
    </citation>
    <scope>NUCLEOTIDE SEQUENCE</scope>
    <source>
        <strain evidence="5">CCMP3124</strain>
    </source>
</reference>
<dbReference type="PROSITE" id="PS50152">
    <property type="entry name" value="25A_SYNTH_3"/>
    <property type="match status" value="1"/>
</dbReference>
<gene>
    <name evidence="5" type="ORF">EAUS1353_LOCUS115</name>
</gene>
<keyword evidence="3" id="KW-0406">Ion transport</keyword>
<dbReference type="Pfam" id="PF01813">
    <property type="entry name" value="ATP-synt_D"/>
    <property type="match status" value="1"/>
</dbReference>
<protein>
    <recommendedName>
        <fullName evidence="6">V-type proton ATPase subunit D</fullName>
    </recommendedName>
</protein>
<name>A0A7S1TJ41_9RHOD</name>
<evidence type="ECO:0000256" key="2">
    <source>
        <dbReference type="ARBA" id="ARBA00022448"/>
    </source>
</evidence>
<sequence length="269" mass="29464">MSGANARLPVVPSRMSLQQMKARFAGAAKGHSMLKKKSDALLVRFRSILKDILDQKTNAGEISRESMVALALAKYAFGEELKHTVKEGVTDSTCRVRMTPENVAGVMIPVFSSAKRSAGSQAGAKEIGSLTGLGRGGQQVTAARESFQKTLALLVQLASLQTSFIILDLAIKLTNRRVNALENVVKPKIDNTIKYIISELDELEREEFFRLKLIQNKKQKMQKEKEAAEFAAREERQKSALSTFDVSSFDQGPSLIGAATGAEDEDVIF</sequence>
<evidence type="ECO:0000256" key="4">
    <source>
        <dbReference type="SAM" id="Coils"/>
    </source>
</evidence>
<dbReference type="NCBIfam" id="TIGR00309">
    <property type="entry name" value="V_ATPase_subD"/>
    <property type="match status" value="1"/>
</dbReference>
<dbReference type="Gene3D" id="1.10.287.3240">
    <property type="match status" value="1"/>
</dbReference>